<evidence type="ECO:0000313" key="1">
    <source>
        <dbReference type="EMBL" id="WDE97173.1"/>
    </source>
</evidence>
<dbReference type="PANTHER" id="PTHR36848">
    <property type="entry name" value="DNA-BINDING PROTEIN (PUTATIVE SECRETED PROTEIN)-RELATED"/>
    <property type="match status" value="1"/>
</dbReference>
<proteinExistence type="predicted"/>
<evidence type="ECO:0000313" key="2">
    <source>
        <dbReference type="Proteomes" id="UP001214250"/>
    </source>
</evidence>
<reference evidence="1 2" key="1">
    <citation type="submission" date="2023-02" db="EMBL/GenBank/DDBJ databases">
        <title>Genome sequence of Lentisphaera profundi SAORIC-696.</title>
        <authorList>
            <person name="Kim e."/>
            <person name="Cho J.-C."/>
            <person name="Choi A."/>
            <person name="Kang I."/>
        </authorList>
    </citation>
    <scope>NUCLEOTIDE SEQUENCE [LARGE SCALE GENOMIC DNA]</scope>
    <source>
        <strain evidence="1 2">SAORIC-696</strain>
    </source>
</reference>
<keyword evidence="1" id="KW-0378">Hydrolase</keyword>
<dbReference type="Proteomes" id="UP001214250">
    <property type="component" value="Chromosome 1"/>
</dbReference>
<dbReference type="RefSeq" id="WP_274151401.1">
    <property type="nucleotide sequence ID" value="NZ_CP117811.1"/>
</dbReference>
<sequence length="996" mass="113023">MNFNDLKNPKMQWRGKPFWSWNGKLDKDELFHQIDVMKEMGFGGYFMHSRTGLETEYLGEEWFDLINACADYGESLGMESWLYDEDRWPSGLAGGLVTKHPEFRQKAILLEIDPLTEAKDVLAEFTCDVEGSTYTKLGAGKNHLRFSIVEQGKSGFYNGFTYVDTMNRDATEAYLQSTHEKYAEKCGDRLGKSIKGIFTDEPHRGAVLDGFSMYREDGASTVPYTQKLFEEFEKRFGYDLIPKLPELFLQLNGEAVSPVKWHFIELLQQLFIENFAIPCQQWCTKNKLILTGHILHEDNLTSQTAMSGSMMRYYEHMDLPGIDVLGEHNKNYWVVKQLASTARQTGKTQMLTETYGCTGWQMPFAGHKAVGDWQALLGINLRCHHLSWYTMRGEAKRDYPASILHQSAWYKEYKHVEDYFARFGMLMAEGEAVCDVLVINPVESVWAQVHLGWSDCLALQDKKIQKVEDDYQKLFTDLLENQIDFDYGDEEMLSRLASVEGDLFRVGKSTYRSIVVAGMVTMRSSTVQLLKAFEQAGGQVIVAGQAPQYIDALKADFPSFKTIDFDKEALLAALPKAIALVEAEDIFGQVRKTDKGLVFAALNVNRDERRENVLVNIAAAGHVCELDLQSGEILAVTSEYANGVTSFTCDFSKAGEKVFFISPEPLIEARAEAPPEALEERPLSGNFEYRLGEDNICVLDFARFRMNQGEWQNAQEVLKIDQAIRDQYQIMRRGGEMLQPWFVKQQELKELCELELSYEFELTYAARKVDLVLEEVDKFQVFVNGVALDTSHTERWIDIAFQRLKIPHDLLRQGQNTISLKTIYSEMSNVEAIYLVGDFGVALKGIQRQLIPLVDKVKIGDLCEQGFPFYSGSFSYLVPVPAGSEKLRLPQIAGACAKVKGQVLGWDPFIAELDGKEELLEVEVILTRRNTFGPLHDAVEGRYWVGPQHFTTEGDEWSDPCIFVASGLLAAPVIYLNQKQETKIYEKNTQLSTAAL</sequence>
<keyword evidence="2" id="KW-1185">Reference proteome</keyword>
<dbReference type="GO" id="GO:0016787">
    <property type="term" value="F:hydrolase activity"/>
    <property type="evidence" value="ECO:0007669"/>
    <property type="project" value="UniProtKB-KW"/>
</dbReference>
<dbReference type="EMBL" id="CP117811">
    <property type="protein sequence ID" value="WDE97173.1"/>
    <property type="molecule type" value="Genomic_DNA"/>
</dbReference>
<gene>
    <name evidence="1" type="ORF">PQO03_04290</name>
</gene>
<accession>A0ABY7VSJ9</accession>
<name>A0ABY7VSJ9_9BACT</name>
<dbReference type="PANTHER" id="PTHR36848:SF2">
    <property type="entry name" value="SECRETED PROTEIN"/>
    <property type="match status" value="1"/>
</dbReference>
<protein>
    <submittedName>
        <fullName evidence="1">Glycosyl hydrolase</fullName>
    </submittedName>
</protein>
<organism evidence="1 2">
    <name type="scientific">Lentisphaera profundi</name>
    <dbReference type="NCBI Taxonomy" id="1658616"/>
    <lineage>
        <taxon>Bacteria</taxon>
        <taxon>Pseudomonadati</taxon>
        <taxon>Lentisphaerota</taxon>
        <taxon>Lentisphaeria</taxon>
        <taxon>Lentisphaerales</taxon>
        <taxon>Lentisphaeraceae</taxon>
        <taxon>Lentisphaera</taxon>
    </lineage>
</organism>
<dbReference type="Pfam" id="PF17132">
    <property type="entry name" value="Glyco_hydro_106"/>
    <property type="match status" value="1"/>
</dbReference>
<dbReference type="InterPro" id="IPR053161">
    <property type="entry name" value="Ulvan_degrading_GH"/>
</dbReference>